<dbReference type="InterPro" id="IPR001360">
    <property type="entry name" value="Glyco_hydro_1"/>
</dbReference>
<dbReference type="GO" id="GO:0008422">
    <property type="term" value="F:beta-glucosidase activity"/>
    <property type="evidence" value="ECO:0007669"/>
    <property type="project" value="UniProtKB-EC"/>
</dbReference>
<evidence type="ECO:0000256" key="9">
    <source>
        <dbReference type="PIRSR" id="PIRSR617736-1"/>
    </source>
</evidence>
<dbReference type="EMBL" id="CP000828">
    <property type="protein sequence ID" value="ABW27791.1"/>
    <property type="molecule type" value="Genomic_DNA"/>
</dbReference>
<dbReference type="Pfam" id="PF00232">
    <property type="entry name" value="Glyco_hydro_1"/>
    <property type="match status" value="1"/>
</dbReference>
<dbReference type="PROSITE" id="PS00572">
    <property type="entry name" value="GLYCOSYL_HYDROL_F1_1"/>
    <property type="match status" value="1"/>
</dbReference>
<dbReference type="InterPro" id="IPR018120">
    <property type="entry name" value="Glyco_hydro_1_AS"/>
</dbReference>
<keyword evidence="8" id="KW-0624">Polysaccharide degradation</keyword>
<evidence type="ECO:0000256" key="10">
    <source>
        <dbReference type="PIRSR" id="PIRSR617736-2"/>
    </source>
</evidence>
<feature type="binding site" evidence="10">
    <location>
        <begin position="409"/>
        <end position="410"/>
    </location>
    <ligand>
        <name>substrate</name>
    </ligand>
</feature>
<evidence type="ECO:0000256" key="7">
    <source>
        <dbReference type="ARBA" id="ARBA00023295"/>
    </source>
</evidence>
<keyword evidence="14" id="KW-1185">Reference proteome</keyword>
<dbReference type="InterPro" id="IPR017736">
    <property type="entry name" value="Glyco_hydro_1_beta-glucosidase"/>
</dbReference>
<feature type="binding site" evidence="10">
    <location>
        <position position="17"/>
    </location>
    <ligand>
        <name>substrate</name>
    </ligand>
</feature>
<feature type="active site" description="Nucleophile" evidence="9 11">
    <location>
        <position position="355"/>
    </location>
</feature>
<feature type="active site" description="Proton donor" evidence="9">
    <location>
        <position position="163"/>
    </location>
</feature>
<evidence type="ECO:0000313" key="13">
    <source>
        <dbReference type="EMBL" id="ABW27791.1"/>
    </source>
</evidence>
<comment type="similarity">
    <text evidence="2 12">Belongs to the glycosyl hydrolase 1 family.</text>
</comment>
<keyword evidence="5" id="KW-0136">Cellulose degradation</keyword>
<dbReference type="RefSeq" id="WP_012163238.1">
    <property type="nucleotide sequence ID" value="NC_009925.1"/>
</dbReference>
<evidence type="ECO:0000256" key="5">
    <source>
        <dbReference type="ARBA" id="ARBA00023001"/>
    </source>
</evidence>
<evidence type="ECO:0000256" key="8">
    <source>
        <dbReference type="ARBA" id="ARBA00023326"/>
    </source>
</evidence>
<reference evidence="13 14" key="1">
    <citation type="journal article" date="2008" name="Proc. Natl. Acad. Sci. U.S.A.">
        <title>Niche adaptation and genome expansion in the chlorophyll d-producing cyanobacterium Acaryochloris marina.</title>
        <authorList>
            <person name="Swingley W.D."/>
            <person name="Chen M."/>
            <person name="Cheung P.C."/>
            <person name="Conrad A.L."/>
            <person name="Dejesa L.C."/>
            <person name="Hao J."/>
            <person name="Honchak B.M."/>
            <person name="Karbach L.E."/>
            <person name="Kurdoglu A."/>
            <person name="Lahiri S."/>
            <person name="Mastrian S.D."/>
            <person name="Miyashita H."/>
            <person name="Page L."/>
            <person name="Ramakrishna P."/>
            <person name="Satoh S."/>
            <person name="Sattley W.M."/>
            <person name="Shimada Y."/>
            <person name="Taylor H.L."/>
            <person name="Tomo T."/>
            <person name="Tsuchiya T."/>
            <person name="Wang Z.T."/>
            <person name="Raymond J."/>
            <person name="Mimuro M."/>
            <person name="Blankenship R.E."/>
            <person name="Touchman J.W."/>
        </authorList>
    </citation>
    <scope>NUCLEOTIDE SEQUENCE [LARGE SCALE GENOMIC DNA]</scope>
    <source>
        <strain evidence="14">MBIC 11017</strain>
    </source>
</reference>
<evidence type="ECO:0000256" key="12">
    <source>
        <dbReference type="RuleBase" id="RU361175"/>
    </source>
</evidence>
<keyword evidence="7 12" id="KW-0326">Glycosidase</keyword>
<dbReference type="SMR" id="B0C9B0"/>
<dbReference type="eggNOG" id="COG2723">
    <property type="taxonomic scope" value="Bacteria"/>
</dbReference>
<dbReference type="PANTHER" id="PTHR10353">
    <property type="entry name" value="GLYCOSYL HYDROLASE"/>
    <property type="match status" value="1"/>
</dbReference>
<dbReference type="AlphaFoldDB" id="B0C9B0"/>
<feature type="binding site" evidence="10">
    <location>
        <position position="118"/>
    </location>
    <ligand>
        <name>substrate</name>
    </ligand>
</feature>
<evidence type="ECO:0000256" key="4">
    <source>
        <dbReference type="ARBA" id="ARBA00022801"/>
    </source>
</evidence>
<dbReference type="PANTHER" id="PTHR10353:SF36">
    <property type="entry name" value="LP05116P"/>
    <property type="match status" value="1"/>
</dbReference>
<dbReference type="PRINTS" id="PR00131">
    <property type="entry name" value="GLHYDRLASE1"/>
</dbReference>
<gene>
    <name evidence="13" type="ordered locus">AM1_2790</name>
</gene>
<protein>
    <recommendedName>
        <fullName evidence="3 12">Beta-glucosidase</fullName>
        <ecNumber evidence="3 12">3.2.1.21</ecNumber>
    </recommendedName>
</protein>
<feature type="binding site" evidence="10">
    <location>
        <position position="402"/>
    </location>
    <ligand>
        <name>substrate</name>
    </ligand>
</feature>
<dbReference type="STRING" id="329726.AM1_2790"/>
<keyword evidence="6" id="KW-0119">Carbohydrate metabolism</keyword>
<dbReference type="InterPro" id="IPR017853">
    <property type="entry name" value="GH"/>
</dbReference>
<dbReference type="Proteomes" id="UP000000268">
    <property type="component" value="Chromosome"/>
</dbReference>
<accession>B0C9B0</accession>
<proteinExistence type="inferred from homology"/>
<evidence type="ECO:0000256" key="11">
    <source>
        <dbReference type="PROSITE-ProRule" id="PRU10055"/>
    </source>
</evidence>
<dbReference type="OrthoDB" id="9765195at2"/>
<dbReference type="InterPro" id="IPR033132">
    <property type="entry name" value="GH_1_N_CS"/>
</dbReference>
<comment type="catalytic activity">
    <reaction evidence="1 12">
        <text>Hydrolysis of terminal, non-reducing beta-D-glucosyl residues with release of beta-D-glucose.</text>
        <dbReference type="EC" id="3.2.1.21"/>
    </reaction>
</comment>
<dbReference type="NCBIfam" id="TIGR03356">
    <property type="entry name" value="BGL"/>
    <property type="match status" value="1"/>
</dbReference>
<evidence type="ECO:0000256" key="1">
    <source>
        <dbReference type="ARBA" id="ARBA00000448"/>
    </source>
</evidence>
<name>B0C9B0_ACAM1</name>
<dbReference type="SUPFAM" id="SSF51445">
    <property type="entry name" value="(Trans)glycosidases"/>
    <property type="match status" value="1"/>
</dbReference>
<dbReference type="GO" id="GO:0005829">
    <property type="term" value="C:cytosol"/>
    <property type="evidence" value="ECO:0007669"/>
    <property type="project" value="TreeGrafter"/>
</dbReference>
<organism evidence="13 14">
    <name type="scientific">Acaryochloris marina (strain MBIC 11017)</name>
    <dbReference type="NCBI Taxonomy" id="329726"/>
    <lineage>
        <taxon>Bacteria</taxon>
        <taxon>Bacillati</taxon>
        <taxon>Cyanobacteriota</taxon>
        <taxon>Cyanophyceae</taxon>
        <taxon>Acaryochloridales</taxon>
        <taxon>Acaryochloridaceae</taxon>
        <taxon>Acaryochloris</taxon>
    </lineage>
</organism>
<dbReference type="GO" id="GO:0030245">
    <property type="term" value="P:cellulose catabolic process"/>
    <property type="evidence" value="ECO:0007669"/>
    <property type="project" value="UniProtKB-KW"/>
</dbReference>
<sequence length="450" mass="50935">MPFPDRFVWGAAAASYQIEGGAEADGKGLSVWDVMCRQPHKVAGGHTGEVACDHYHRCAEDIQLMADIGLQAYRLSLPWPRILPDGIGQVNEKGLEYCDRIIDTLLEHHIEPWVTLFHWDYPQALFEQGGWLNRDSADWFAEYTQVVVDRLSDRVTHWMPHNEPQCFIGLGHQSGDHAPGLKLSFSEVLTAIHHSLLAHGKAVQVIRAQAKRPPQIGTALVGIVSIPATDHPDDIAAARSSTLAVSGKHCWNNTWFADPLILGHYPEDGMARFHQIMPNIQPGDLETICQPLDFYGLNIYQGQTVRAESDGCVTTIPHPPGGPRTTMDWPVIPEALYWGPRFIYERYQLPIVITENGMANCDWVHRDGQVHDPQRIDFLTRYLQAYGRAIDDGIEAKGYFLWSIIDNFEWAFGYDKRFGIIYVDYETQQRTLKDSAYWYKDVIVSNGQIL</sequence>
<dbReference type="PROSITE" id="PS00653">
    <property type="entry name" value="GLYCOSYL_HYDROL_F1_2"/>
    <property type="match status" value="1"/>
</dbReference>
<keyword evidence="4 12" id="KW-0378">Hydrolase</keyword>
<dbReference type="CAZy" id="GH1">
    <property type="family name" value="Glycoside Hydrolase Family 1"/>
</dbReference>
<dbReference type="FunFam" id="3.20.20.80:FF:000004">
    <property type="entry name" value="Beta-glucosidase 6-phospho-beta-glucosidase"/>
    <property type="match status" value="1"/>
</dbReference>
<dbReference type="KEGG" id="amr:AM1_2790"/>
<dbReference type="HOGENOM" id="CLU_001859_1_0_3"/>
<evidence type="ECO:0000256" key="3">
    <source>
        <dbReference type="ARBA" id="ARBA00012744"/>
    </source>
</evidence>
<feature type="binding site" evidence="10">
    <location>
        <position position="300"/>
    </location>
    <ligand>
        <name>substrate</name>
    </ligand>
</feature>
<dbReference type="Gene3D" id="3.20.20.80">
    <property type="entry name" value="Glycosidases"/>
    <property type="match status" value="1"/>
</dbReference>
<feature type="binding site" evidence="10">
    <location>
        <position position="162"/>
    </location>
    <ligand>
        <name>substrate</name>
    </ligand>
</feature>
<dbReference type="EC" id="3.2.1.21" evidence="3 12"/>
<evidence type="ECO:0000256" key="2">
    <source>
        <dbReference type="ARBA" id="ARBA00010838"/>
    </source>
</evidence>
<evidence type="ECO:0000313" key="14">
    <source>
        <dbReference type="Proteomes" id="UP000000268"/>
    </source>
</evidence>
<evidence type="ECO:0000256" key="6">
    <source>
        <dbReference type="ARBA" id="ARBA00023277"/>
    </source>
</evidence>